<proteinExistence type="predicted"/>
<sequence length="200" mass="20456">DRVSGHARQPVGADPLAGEPGGVGPVRADLPARDLPAGPPPGPAGRRRPGPGATGPDRRCVGGRPVGEVRGRVRAVPALAAAGRPQRDRQRAGPAAPRPGGGRLVGPRPSGRAAGRRPRRRRPDRAGVPAGAVPAGRPAGAGGRGAGHLARVRDDRGREPGHRGGGRRTRQAGRHDLRRPQPDRPPAPHGRAGTGAIRTM</sequence>
<reference evidence="2" key="1">
    <citation type="submission" date="2020-02" db="EMBL/GenBank/DDBJ databases">
        <authorList>
            <person name="Meier V. D."/>
        </authorList>
    </citation>
    <scope>NUCLEOTIDE SEQUENCE</scope>
    <source>
        <strain evidence="2">AVDCRST_MAG64</strain>
    </source>
</reference>
<feature type="compositionally biased region" description="Basic and acidic residues" evidence="1">
    <location>
        <begin position="173"/>
        <end position="182"/>
    </location>
</feature>
<evidence type="ECO:0000313" key="2">
    <source>
        <dbReference type="EMBL" id="CAA9373862.1"/>
    </source>
</evidence>
<gene>
    <name evidence="2" type="ORF">AVDCRST_MAG64-146</name>
</gene>
<feature type="compositionally biased region" description="Basic and acidic residues" evidence="1">
    <location>
        <begin position="151"/>
        <end position="162"/>
    </location>
</feature>
<dbReference type="AlphaFoldDB" id="A0A6J4MZY7"/>
<dbReference type="EMBL" id="CADCUQ010000039">
    <property type="protein sequence ID" value="CAA9373862.1"/>
    <property type="molecule type" value="Genomic_DNA"/>
</dbReference>
<feature type="region of interest" description="Disordered" evidence="1">
    <location>
        <begin position="1"/>
        <end position="200"/>
    </location>
</feature>
<name>A0A6J4MZY7_9BACT</name>
<organism evidence="2">
    <name type="scientific">uncultured Phycisphaerae bacterium</name>
    <dbReference type="NCBI Taxonomy" id="904963"/>
    <lineage>
        <taxon>Bacteria</taxon>
        <taxon>Pseudomonadati</taxon>
        <taxon>Planctomycetota</taxon>
        <taxon>Phycisphaerae</taxon>
        <taxon>environmental samples</taxon>
    </lineage>
</organism>
<evidence type="ECO:0000256" key="1">
    <source>
        <dbReference type="SAM" id="MobiDB-lite"/>
    </source>
</evidence>
<feature type="non-terminal residue" evidence="2">
    <location>
        <position position="1"/>
    </location>
</feature>
<feature type="compositionally biased region" description="Low complexity" evidence="1">
    <location>
        <begin position="126"/>
        <end position="138"/>
    </location>
</feature>
<accession>A0A6J4MZY7</accession>
<protein>
    <submittedName>
        <fullName evidence="2">Probable extracytoplasmic function alternative sigma factor</fullName>
    </submittedName>
</protein>
<feature type="non-terminal residue" evidence="2">
    <location>
        <position position="200"/>
    </location>
</feature>
<feature type="compositionally biased region" description="Basic residues" evidence="1">
    <location>
        <begin position="114"/>
        <end position="123"/>
    </location>
</feature>